<feature type="non-terminal residue" evidence="8">
    <location>
        <position position="1"/>
    </location>
</feature>
<comment type="caution">
    <text evidence="8">The sequence shown here is derived from an EMBL/GenBank/DDBJ whole genome shotgun (WGS) entry which is preliminary data.</text>
</comment>
<dbReference type="InterPro" id="IPR011611">
    <property type="entry name" value="PfkB_dom"/>
</dbReference>
<dbReference type="Proteomes" id="UP000287651">
    <property type="component" value="Unassembled WGS sequence"/>
</dbReference>
<name>A0A426YUZ2_ENSVE</name>
<evidence type="ECO:0000256" key="4">
    <source>
        <dbReference type="ARBA" id="ARBA00022777"/>
    </source>
</evidence>
<dbReference type="EMBL" id="AMZH03010050">
    <property type="protein sequence ID" value="RRT55525.1"/>
    <property type="molecule type" value="Genomic_DNA"/>
</dbReference>
<organism evidence="8 9">
    <name type="scientific">Ensete ventricosum</name>
    <name type="common">Abyssinian banana</name>
    <name type="synonym">Musa ensete</name>
    <dbReference type="NCBI Taxonomy" id="4639"/>
    <lineage>
        <taxon>Eukaryota</taxon>
        <taxon>Viridiplantae</taxon>
        <taxon>Streptophyta</taxon>
        <taxon>Embryophyta</taxon>
        <taxon>Tracheophyta</taxon>
        <taxon>Spermatophyta</taxon>
        <taxon>Magnoliopsida</taxon>
        <taxon>Liliopsida</taxon>
        <taxon>Zingiberales</taxon>
        <taxon>Musaceae</taxon>
        <taxon>Ensete</taxon>
    </lineage>
</organism>
<evidence type="ECO:0000256" key="6">
    <source>
        <dbReference type="ARBA" id="ARBA00023274"/>
    </source>
</evidence>
<dbReference type="PANTHER" id="PTHR43320:SF1">
    <property type="entry name" value="OS01G0105900 PROTEIN"/>
    <property type="match status" value="1"/>
</dbReference>
<evidence type="ECO:0000313" key="8">
    <source>
        <dbReference type="EMBL" id="RRT55525.1"/>
    </source>
</evidence>
<dbReference type="Pfam" id="PF00294">
    <property type="entry name" value="PfkB"/>
    <property type="match status" value="2"/>
</dbReference>
<gene>
    <name evidence="8" type="ORF">B296_00010045</name>
</gene>
<evidence type="ECO:0000256" key="3">
    <source>
        <dbReference type="ARBA" id="ARBA00022679"/>
    </source>
</evidence>
<comment type="similarity">
    <text evidence="1">Belongs to the universal ribosomal protein uS12 family.</text>
</comment>
<dbReference type="InterPro" id="IPR029056">
    <property type="entry name" value="Ribokinase-like"/>
</dbReference>
<feature type="domain" description="Carbohydrate kinase PfkB" evidence="7">
    <location>
        <begin position="196"/>
        <end position="271"/>
    </location>
</feature>
<dbReference type="InterPro" id="IPR006032">
    <property type="entry name" value="Ribosomal_uS12"/>
</dbReference>
<reference evidence="8 9" key="1">
    <citation type="journal article" date="2014" name="Agronomy (Basel)">
        <title>A Draft Genome Sequence for Ensete ventricosum, the Drought-Tolerant Tree Against Hunger.</title>
        <authorList>
            <person name="Harrison J."/>
            <person name="Moore K.A."/>
            <person name="Paszkiewicz K."/>
            <person name="Jones T."/>
            <person name="Grant M."/>
            <person name="Ambacheew D."/>
            <person name="Muzemil S."/>
            <person name="Studholme D.J."/>
        </authorList>
    </citation>
    <scope>NUCLEOTIDE SEQUENCE [LARGE SCALE GENOMIC DNA]</scope>
</reference>
<dbReference type="PANTHER" id="PTHR43320">
    <property type="entry name" value="SUGAR KINASE"/>
    <property type="match status" value="1"/>
</dbReference>
<dbReference type="InterPro" id="IPR012340">
    <property type="entry name" value="NA-bd_OB-fold"/>
</dbReference>
<evidence type="ECO:0000259" key="7">
    <source>
        <dbReference type="Pfam" id="PF00294"/>
    </source>
</evidence>
<proteinExistence type="inferred from homology"/>
<keyword evidence="3" id="KW-0808">Transferase</keyword>
<dbReference type="SUPFAM" id="SSF50249">
    <property type="entry name" value="Nucleic acid-binding proteins"/>
    <property type="match status" value="1"/>
</dbReference>
<dbReference type="Gene3D" id="2.40.50.140">
    <property type="entry name" value="Nucleic acid-binding proteins"/>
    <property type="match status" value="1"/>
</dbReference>
<dbReference type="GO" id="GO:0016301">
    <property type="term" value="F:kinase activity"/>
    <property type="evidence" value="ECO:0007669"/>
    <property type="project" value="UniProtKB-KW"/>
</dbReference>
<dbReference type="FunFam" id="2.40.50.140:FF:000007">
    <property type="entry name" value="40S ribosomal protein S23"/>
    <property type="match status" value="1"/>
</dbReference>
<evidence type="ECO:0000313" key="9">
    <source>
        <dbReference type="Proteomes" id="UP000287651"/>
    </source>
</evidence>
<dbReference type="AlphaFoldDB" id="A0A426YUZ2"/>
<keyword evidence="6" id="KW-0687">Ribonucleoprotein</keyword>
<evidence type="ECO:0000256" key="5">
    <source>
        <dbReference type="ARBA" id="ARBA00022980"/>
    </source>
</evidence>
<dbReference type="GO" id="GO:0006412">
    <property type="term" value="P:translation"/>
    <property type="evidence" value="ECO:0007669"/>
    <property type="project" value="InterPro"/>
</dbReference>
<dbReference type="SUPFAM" id="SSF53613">
    <property type="entry name" value="Ribokinase-like"/>
    <property type="match status" value="2"/>
</dbReference>
<comment type="similarity">
    <text evidence="2">Belongs to the carbohydrate kinase PfkB family.</text>
</comment>
<protein>
    <recommendedName>
        <fullName evidence="7">Carbohydrate kinase PfkB domain-containing protein</fullName>
    </recommendedName>
</protein>
<evidence type="ECO:0000256" key="2">
    <source>
        <dbReference type="ARBA" id="ARBA00010688"/>
    </source>
</evidence>
<dbReference type="GO" id="GO:0005840">
    <property type="term" value="C:ribosome"/>
    <property type="evidence" value="ECO:0007669"/>
    <property type="project" value="UniProtKB-KW"/>
</dbReference>
<sequence>DGPFTFLPSGLDVRWAIWYFSNWAIATASFLPYTNSELDEGGEFCYLETGSFPLAAPRRVSVSDPSSMGAEGELRRTLFPLRDSDGRNWPSPPVILGLQPAALVDHVARVDWSLLDRIPGDRGGSQQVLVYPTSLSPPPPPRCARTTTATVFSFPLLLSMSYTRDVAAEDLDHILSEVKAHILPFPNEIPPIIAIAGGSVANTIRGMAAGFGVSSGILGACGDDEQGRLFINNMSFSGVDLSRLRMKNGSTGQCACLVDADGNRTMRPCLSSAVKLQVVRVRAIGDTHAVDATGAGDLFASGFLYGLVKGFCLEDCCKVGCCSGGSVVRALGGEVRPENWQWMYKQMQTGFLLSRSAALCILDGPRDAVRHRKQGELRIATRWGESPRELDPIFRAAALSRRYDEVLIAGFGRKGHAVGDIPGVRFKVVKVSGVSLLALFKEKKEKPRS</sequence>
<dbReference type="GO" id="GO:0003735">
    <property type="term" value="F:structural constituent of ribosome"/>
    <property type="evidence" value="ECO:0007669"/>
    <property type="project" value="InterPro"/>
</dbReference>
<keyword evidence="4" id="KW-0418">Kinase</keyword>
<dbReference type="Pfam" id="PF00164">
    <property type="entry name" value="Ribosom_S12_S23"/>
    <property type="match status" value="1"/>
</dbReference>
<accession>A0A426YUZ2</accession>
<dbReference type="GO" id="GO:1990904">
    <property type="term" value="C:ribonucleoprotein complex"/>
    <property type="evidence" value="ECO:0007669"/>
    <property type="project" value="UniProtKB-KW"/>
</dbReference>
<dbReference type="Gene3D" id="3.40.1190.20">
    <property type="match status" value="2"/>
</dbReference>
<dbReference type="InterPro" id="IPR052700">
    <property type="entry name" value="Carb_kinase_PfkB-like"/>
</dbReference>
<evidence type="ECO:0000256" key="1">
    <source>
        <dbReference type="ARBA" id="ARBA00005657"/>
    </source>
</evidence>
<feature type="domain" description="Carbohydrate kinase PfkB" evidence="7">
    <location>
        <begin position="275"/>
        <end position="332"/>
    </location>
</feature>
<keyword evidence="5" id="KW-0689">Ribosomal protein</keyword>